<keyword evidence="12 17" id="KW-0456">Lyase</keyword>
<protein>
    <recommendedName>
        <fullName evidence="14">sphinganine-1-phosphate aldolase</fullName>
        <ecNumber evidence="14">4.1.2.27</ecNumber>
    </recommendedName>
    <alternativeName>
        <fullName evidence="15">Sphingosine-1-phosphate aldolase</fullName>
    </alternativeName>
</protein>
<dbReference type="EMBL" id="MU004348">
    <property type="protein sequence ID" value="KAF2655529.1"/>
    <property type="molecule type" value="Genomic_DNA"/>
</dbReference>
<gene>
    <name evidence="18" type="ORF">K491DRAFT_692863</name>
</gene>
<dbReference type="GO" id="GO:0019752">
    <property type="term" value="P:carboxylic acid metabolic process"/>
    <property type="evidence" value="ECO:0007669"/>
    <property type="project" value="InterPro"/>
</dbReference>
<evidence type="ECO:0000256" key="12">
    <source>
        <dbReference type="ARBA" id="ARBA00023239"/>
    </source>
</evidence>
<keyword evidence="8" id="KW-0746">Sphingolipid metabolism</keyword>
<keyword evidence="7 16" id="KW-0663">Pyridoxal phosphate</keyword>
<dbReference type="PANTHER" id="PTHR42735:SF6">
    <property type="entry name" value="SPHINGOSINE-1-PHOSPHATE LYASE 1"/>
    <property type="match status" value="1"/>
</dbReference>
<proteinExistence type="inferred from homology"/>
<evidence type="ECO:0000313" key="19">
    <source>
        <dbReference type="Proteomes" id="UP000799324"/>
    </source>
</evidence>
<evidence type="ECO:0000256" key="5">
    <source>
        <dbReference type="ARBA" id="ARBA00022692"/>
    </source>
</evidence>
<dbReference type="SUPFAM" id="SSF53383">
    <property type="entry name" value="PLP-dependent transferases"/>
    <property type="match status" value="1"/>
</dbReference>
<evidence type="ECO:0000256" key="13">
    <source>
        <dbReference type="ARBA" id="ARBA00038302"/>
    </source>
</evidence>
<evidence type="ECO:0000256" key="1">
    <source>
        <dbReference type="ARBA" id="ARBA00001933"/>
    </source>
</evidence>
<comment type="similarity">
    <text evidence="13">Belongs to the group II decarboxylase family. Sphingosine-1-phosphate lyase subfamily.</text>
</comment>
<evidence type="ECO:0000256" key="6">
    <source>
        <dbReference type="ARBA" id="ARBA00022824"/>
    </source>
</evidence>
<evidence type="ECO:0000256" key="11">
    <source>
        <dbReference type="ARBA" id="ARBA00023136"/>
    </source>
</evidence>
<keyword evidence="11" id="KW-0472">Membrane</keyword>
<comment type="pathway">
    <text evidence="4">Sphingolipid metabolism.</text>
</comment>
<comment type="pathway">
    <text evidence="3">Lipid metabolism; sphingolipid metabolism.</text>
</comment>
<evidence type="ECO:0000256" key="3">
    <source>
        <dbReference type="ARBA" id="ARBA00004760"/>
    </source>
</evidence>
<evidence type="ECO:0000256" key="14">
    <source>
        <dbReference type="ARBA" id="ARBA00038965"/>
    </source>
</evidence>
<dbReference type="Gene3D" id="3.90.1150.10">
    <property type="entry name" value="Aspartate Aminotransferase, domain 1"/>
    <property type="match status" value="1"/>
</dbReference>
<keyword evidence="6" id="KW-0256">Endoplasmic reticulum</keyword>
<dbReference type="OrthoDB" id="10254570at2759"/>
<evidence type="ECO:0000256" key="16">
    <source>
        <dbReference type="PIRSR" id="PIRSR602129-50"/>
    </source>
</evidence>
<comment type="subcellular location">
    <subcellularLocation>
        <location evidence="2">Endoplasmic reticulum membrane</location>
        <topology evidence="2">Single-pass membrane protein</topology>
    </subcellularLocation>
</comment>
<keyword evidence="10" id="KW-0443">Lipid metabolism</keyword>
<evidence type="ECO:0000313" key="18">
    <source>
        <dbReference type="EMBL" id="KAF2655529.1"/>
    </source>
</evidence>
<dbReference type="GO" id="GO:0030170">
    <property type="term" value="F:pyridoxal phosphate binding"/>
    <property type="evidence" value="ECO:0007669"/>
    <property type="project" value="InterPro"/>
</dbReference>
<evidence type="ECO:0000256" key="10">
    <source>
        <dbReference type="ARBA" id="ARBA00023098"/>
    </source>
</evidence>
<keyword evidence="9" id="KW-1133">Transmembrane helix</keyword>
<dbReference type="Pfam" id="PF00282">
    <property type="entry name" value="Pyridoxal_deC"/>
    <property type="match status" value="1"/>
</dbReference>
<keyword evidence="19" id="KW-1185">Reference proteome</keyword>
<dbReference type="EC" id="4.1.2.27" evidence="14"/>
<organism evidence="18 19">
    <name type="scientific">Lophiostoma macrostomum CBS 122681</name>
    <dbReference type="NCBI Taxonomy" id="1314788"/>
    <lineage>
        <taxon>Eukaryota</taxon>
        <taxon>Fungi</taxon>
        <taxon>Dikarya</taxon>
        <taxon>Ascomycota</taxon>
        <taxon>Pezizomycotina</taxon>
        <taxon>Dothideomycetes</taxon>
        <taxon>Pleosporomycetidae</taxon>
        <taxon>Pleosporales</taxon>
        <taxon>Lophiostomataceae</taxon>
        <taxon>Lophiostoma</taxon>
    </lineage>
</organism>
<comment type="cofactor">
    <cofactor evidence="1 16 17">
        <name>pyridoxal 5'-phosphate</name>
        <dbReference type="ChEBI" id="CHEBI:597326"/>
    </cofactor>
</comment>
<dbReference type="InterPro" id="IPR015422">
    <property type="entry name" value="PyrdxlP-dep_Trfase_small"/>
</dbReference>
<keyword evidence="5" id="KW-0812">Transmembrane</keyword>
<evidence type="ECO:0000256" key="9">
    <source>
        <dbReference type="ARBA" id="ARBA00022989"/>
    </source>
</evidence>
<evidence type="ECO:0000256" key="4">
    <source>
        <dbReference type="ARBA" id="ARBA00004991"/>
    </source>
</evidence>
<evidence type="ECO:0000256" key="17">
    <source>
        <dbReference type="RuleBase" id="RU000382"/>
    </source>
</evidence>
<dbReference type="InterPro" id="IPR015424">
    <property type="entry name" value="PyrdxlP-dep_Trfase"/>
</dbReference>
<sequence length="567" mass="61605">MPGSSRLPVSLRETFNARKSSPRGQLVALNIDVLRNIIFILFLLRWTRKLFYQLKGRGIIGSLVDIYTYSRRTLYGIFLRLPGVRTKVEAQVAESILKLQSKLVPQGPGVERTLTLPAQGWSTEAVQKALADLEAMEHTRWEDGRVSGAVYHGGDELLKLQTEAFGKFTVSNPIHPDVFPGVRKMEAEVVSMVLSLFNGPEGAVGVSTSGGTESILMACLSARNKAYHERGITEPEMILPETAHTAFRKAGEYFKIKVHLVACKAPQYKVHLPSVSRLITPNTVLLVGSAPNFPHGIIDDISGLSRIAHKKKLPLHVDCCLGSFLVPLLAKAGFESESFDFRLKGVTSISCDTHKYGFAPKGNSTVLYRSDAFRKFQYFISPDWSGGVYASPSIAGSRPGALIAGCWASLVKQGESGYIDACHKIVGAMKKIESAIREKPELSSDLKIVGRPLVSVVAFLSNTLDIYDIADGMSERGWHLNALQSPPAIHVAVTLPIVAAVDGLIADLVEVTEEVKERERRRVAEGKGAKGAVRGDAAALYGVAGSLPNKSVVVDLAKGFLDTLYKA</sequence>
<dbReference type="Proteomes" id="UP000799324">
    <property type="component" value="Unassembled WGS sequence"/>
</dbReference>
<reference evidence="18" key="1">
    <citation type="journal article" date="2020" name="Stud. Mycol.">
        <title>101 Dothideomycetes genomes: a test case for predicting lifestyles and emergence of pathogens.</title>
        <authorList>
            <person name="Haridas S."/>
            <person name="Albert R."/>
            <person name="Binder M."/>
            <person name="Bloem J."/>
            <person name="Labutti K."/>
            <person name="Salamov A."/>
            <person name="Andreopoulos B."/>
            <person name="Baker S."/>
            <person name="Barry K."/>
            <person name="Bills G."/>
            <person name="Bluhm B."/>
            <person name="Cannon C."/>
            <person name="Castanera R."/>
            <person name="Culley D."/>
            <person name="Daum C."/>
            <person name="Ezra D."/>
            <person name="Gonzalez J."/>
            <person name="Henrissat B."/>
            <person name="Kuo A."/>
            <person name="Liang C."/>
            <person name="Lipzen A."/>
            <person name="Lutzoni F."/>
            <person name="Magnuson J."/>
            <person name="Mondo S."/>
            <person name="Nolan M."/>
            <person name="Ohm R."/>
            <person name="Pangilinan J."/>
            <person name="Park H.-J."/>
            <person name="Ramirez L."/>
            <person name="Alfaro M."/>
            <person name="Sun H."/>
            <person name="Tritt A."/>
            <person name="Yoshinaga Y."/>
            <person name="Zwiers L.-H."/>
            <person name="Turgeon B."/>
            <person name="Goodwin S."/>
            <person name="Spatafora J."/>
            <person name="Crous P."/>
            <person name="Grigoriev I."/>
        </authorList>
    </citation>
    <scope>NUCLEOTIDE SEQUENCE</scope>
    <source>
        <strain evidence="18">CBS 122681</strain>
    </source>
</reference>
<dbReference type="FunFam" id="6.10.140.2150:FF:000002">
    <property type="entry name" value="Sphinganine-1-phosphate aldolase Bst1"/>
    <property type="match status" value="1"/>
</dbReference>
<dbReference type="GO" id="GO:0030149">
    <property type="term" value="P:sphingolipid catabolic process"/>
    <property type="evidence" value="ECO:0007669"/>
    <property type="project" value="TreeGrafter"/>
</dbReference>
<evidence type="ECO:0000256" key="2">
    <source>
        <dbReference type="ARBA" id="ARBA00004389"/>
    </source>
</evidence>
<evidence type="ECO:0000256" key="8">
    <source>
        <dbReference type="ARBA" id="ARBA00022919"/>
    </source>
</evidence>
<dbReference type="GO" id="GO:0008117">
    <property type="term" value="F:sphinganine-1-phosphate aldolase activity"/>
    <property type="evidence" value="ECO:0007669"/>
    <property type="project" value="UniProtKB-EC"/>
</dbReference>
<accession>A0A6A6T669</accession>
<evidence type="ECO:0000256" key="15">
    <source>
        <dbReference type="ARBA" id="ARBA00042568"/>
    </source>
</evidence>
<dbReference type="PANTHER" id="PTHR42735">
    <property type="match status" value="1"/>
</dbReference>
<dbReference type="FunFam" id="3.40.640.10:FF:000020">
    <property type="entry name" value="sphingosine-1-phosphate lyase 1"/>
    <property type="match status" value="1"/>
</dbReference>
<dbReference type="Gene3D" id="6.10.140.2150">
    <property type="match status" value="1"/>
</dbReference>
<dbReference type="GO" id="GO:0005789">
    <property type="term" value="C:endoplasmic reticulum membrane"/>
    <property type="evidence" value="ECO:0007669"/>
    <property type="project" value="UniProtKB-SubCell"/>
</dbReference>
<dbReference type="InterPro" id="IPR050477">
    <property type="entry name" value="GrpII_AminoAcid_Decarb"/>
</dbReference>
<evidence type="ECO:0000256" key="7">
    <source>
        <dbReference type="ARBA" id="ARBA00022898"/>
    </source>
</evidence>
<name>A0A6A6T669_9PLEO</name>
<dbReference type="AlphaFoldDB" id="A0A6A6T669"/>
<dbReference type="Gene3D" id="3.40.640.10">
    <property type="entry name" value="Type I PLP-dependent aspartate aminotransferase-like (Major domain)"/>
    <property type="match status" value="1"/>
</dbReference>
<dbReference type="InterPro" id="IPR002129">
    <property type="entry name" value="PyrdxlP-dep_de-COase"/>
</dbReference>
<feature type="modified residue" description="N6-(pyridoxal phosphate)lysine" evidence="16">
    <location>
        <position position="355"/>
    </location>
</feature>
<dbReference type="InterPro" id="IPR015421">
    <property type="entry name" value="PyrdxlP-dep_Trfase_major"/>
</dbReference>